<name>A0A916YRW7_9SPHN</name>
<sequence length="152" mass="17216">MMGRPGLVFVYGTLLAGSGTPANLWLEQRSAALGAASVPGRMIAIPTRLGWYPALLPARNPRQRVHGMLMRLDFRPGDWRWLDHYEGVEYRLSRIWAAGRAVHAYRWAAAIPKGAMPIKQGDFLRWLGETGRQPYCEPPPRHQARSRPFDRA</sequence>
<dbReference type="Gene3D" id="3.10.490.10">
    <property type="entry name" value="Gamma-glutamyl cyclotransferase-like"/>
    <property type="match status" value="1"/>
</dbReference>
<evidence type="ECO:0000313" key="3">
    <source>
        <dbReference type="Proteomes" id="UP000612349"/>
    </source>
</evidence>
<dbReference type="Proteomes" id="UP000612349">
    <property type="component" value="Unassembled WGS sequence"/>
</dbReference>
<dbReference type="Pfam" id="PF06094">
    <property type="entry name" value="GGACT"/>
    <property type="match status" value="1"/>
</dbReference>
<organism evidence="2 3">
    <name type="scientific">Croceicoccus mobilis</name>
    <dbReference type="NCBI Taxonomy" id="1703339"/>
    <lineage>
        <taxon>Bacteria</taxon>
        <taxon>Pseudomonadati</taxon>
        <taxon>Pseudomonadota</taxon>
        <taxon>Alphaproteobacteria</taxon>
        <taxon>Sphingomonadales</taxon>
        <taxon>Erythrobacteraceae</taxon>
        <taxon>Croceicoccus</taxon>
    </lineage>
</organism>
<comment type="caution">
    <text evidence="2">The sequence shown here is derived from an EMBL/GenBank/DDBJ whole genome shotgun (WGS) entry which is preliminary data.</text>
</comment>
<dbReference type="InterPro" id="IPR013024">
    <property type="entry name" value="GGCT-like"/>
</dbReference>
<evidence type="ECO:0000259" key="1">
    <source>
        <dbReference type="Pfam" id="PF06094"/>
    </source>
</evidence>
<evidence type="ECO:0000313" key="2">
    <source>
        <dbReference type="EMBL" id="GGD58104.1"/>
    </source>
</evidence>
<dbReference type="AlphaFoldDB" id="A0A916YRW7"/>
<accession>A0A916YRW7</accession>
<dbReference type="CDD" id="cd06661">
    <property type="entry name" value="GGCT_like"/>
    <property type="match status" value="1"/>
</dbReference>
<proteinExistence type="predicted"/>
<dbReference type="InterPro" id="IPR009288">
    <property type="entry name" value="AIG2-like_dom"/>
</dbReference>
<keyword evidence="3" id="KW-1185">Reference proteome</keyword>
<gene>
    <name evidence="2" type="ORF">GCM10010990_04280</name>
</gene>
<reference evidence="2" key="1">
    <citation type="journal article" date="2014" name="Int. J. Syst. Evol. Microbiol.">
        <title>Complete genome sequence of Corynebacterium casei LMG S-19264T (=DSM 44701T), isolated from a smear-ripened cheese.</title>
        <authorList>
            <consortium name="US DOE Joint Genome Institute (JGI-PGF)"/>
            <person name="Walter F."/>
            <person name="Albersmeier A."/>
            <person name="Kalinowski J."/>
            <person name="Ruckert C."/>
        </authorList>
    </citation>
    <scope>NUCLEOTIDE SEQUENCE</scope>
    <source>
        <strain evidence="2">CGMCC 1.15360</strain>
    </source>
</reference>
<reference evidence="2" key="2">
    <citation type="submission" date="2020-09" db="EMBL/GenBank/DDBJ databases">
        <authorList>
            <person name="Sun Q."/>
            <person name="Zhou Y."/>
        </authorList>
    </citation>
    <scope>NUCLEOTIDE SEQUENCE</scope>
    <source>
        <strain evidence="2">CGMCC 1.15360</strain>
    </source>
</reference>
<dbReference type="InterPro" id="IPR036568">
    <property type="entry name" value="GGCT-like_sf"/>
</dbReference>
<dbReference type="SUPFAM" id="SSF110857">
    <property type="entry name" value="Gamma-glutamyl cyclotransferase-like"/>
    <property type="match status" value="1"/>
</dbReference>
<dbReference type="EMBL" id="BMIP01000001">
    <property type="protein sequence ID" value="GGD58104.1"/>
    <property type="molecule type" value="Genomic_DNA"/>
</dbReference>
<protein>
    <recommendedName>
        <fullName evidence="1">Gamma-glutamylcyclotransferase AIG2-like domain-containing protein</fullName>
    </recommendedName>
</protein>
<feature type="domain" description="Gamma-glutamylcyclotransferase AIG2-like" evidence="1">
    <location>
        <begin position="8"/>
        <end position="123"/>
    </location>
</feature>